<dbReference type="PROSITE" id="PS50106">
    <property type="entry name" value="PDZ"/>
    <property type="match status" value="1"/>
</dbReference>
<dbReference type="Proteomes" id="UP000019678">
    <property type="component" value="Unassembled WGS sequence"/>
</dbReference>
<dbReference type="InterPro" id="IPR041489">
    <property type="entry name" value="PDZ_6"/>
</dbReference>
<feature type="chain" id="PRO_5001496375" evidence="1">
    <location>
        <begin position="22"/>
        <end position="124"/>
    </location>
</feature>
<dbReference type="GO" id="GO:0006508">
    <property type="term" value="P:proteolysis"/>
    <property type="evidence" value="ECO:0007669"/>
    <property type="project" value="UniProtKB-KW"/>
</dbReference>
<proteinExistence type="predicted"/>
<accession>A0A017T5W4</accession>
<dbReference type="eggNOG" id="COG0793">
    <property type="taxonomic scope" value="Bacteria"/>
</dbReference>
<dbReference type="PROSITE" id="PS51257">
    <property type="entry name" value="PROKAR_LIPOPROTEIN"/>
    <property type="match status" value="1"/>
</dbReference>
<gene>
    <name evidence="3" type="ORF">CAP_4556</name>
</gene>
<dbReference type="GO" id="GO:0008233">
    <property type="term" value="F:peptidase activity"/>
    <property type="evidence" value="ECO:0007669"/>
    <property type="project" value="UniProtKB-KW"/>
</dbReference>
<evidence type="ECO:0000259" key="2">
    <source>
        <dbReference type="PROSITE" id="PS50106"/>
    </source>
</evidence>
<name>A0A017T5W4_9BACT</name>
<keyword evidence="3" id="KW-0645">Protease</keyword>
<dbReference type="EMBL" id="ASRX01000034">
    <property type="protein sequence ID" value="EYF04417.1"/>
    <property type="molecule type" value="Genomic_DNA"/>
</dbReference>
<dbReference type="STRING" id="1192034.CAP_4556"/>
<keyword evidence="3" id="KW-0378">Hydrolase</keyword>
<evidence type="ECO:0000313" key="3">
    <source>
        <dbReference type="EMBL" id="EYF04417.1"/>
    </source>
</evidence>
<dbReference type="AlphaFoldDB" id="A0A017T5W4"/>
<evidence type="ECO:0000256" key="1">
    <source>
        <dbReference type="SAM" id="SignalP"/>
    </source>
</evidence>
<dbReference type="Pfam" id="PF17820">
    <property type="entry name" value="PDZ_6"/>
    <property type="match status" value="1"/>
</dbReference>
<keyword evidence="4" id="KW-1185">Reference proteome</keyword>
<dbReference type="InterPro" id="IPR036034">
    <property type="entry name" value="PDZ_sf"/>
</dbReference>
<dbReference type="Gene3D" id="2.30.42.10">
    <property type="match status" value="1"/>
</dbReference>
<feature type="signal peptide" evidence="1">
    <location>
        <begin position="1"/>
        <end position="21"/>
    </location>
</feature>
<feature type="domain" description="PDZ" evidence="2">
    <location>
        <begin position="12"/>
        <end position="82"/>
    </location>
</feature>
<dbReference type="SUPFAM" id="SSF50156">
    <property type="entry name" value="PDZ domain-like"/>
    <property type="match status" value="1"/>
</dbReference>
<evidence type="ECO:0000313" key="4">
    <source>
        <dbReference type="Proteomes" id="UP000019678"/>
    </source>
</evidence>
<dbReference type="RefSeq" id="WP_231511613.1">
    <property type="nucleotide sequence ID" value="NZ_ASRX01000034.1"/>
</dbReference>
<sequence>MTRSPFLLATLLVALTGCGGAQIGSVGAVLGRDTETQAVYIRDVPEGLAAERAGLLPGDEILMIDGVYVRTLNAKDLRARLRGEVGSTVELTVARGAGVERIRVVRGALRERSPEAPREERIEP</sequence>
<dbReference type="InterPro" id="IPR001478">
    <property type="entry name" value="PDZ"/>
</dbReference>
<protein>
    <submittedName>
        <fullName evidence="3">D1 protease</fullName>
    </submittedName>
</protein>
<comment type="caution">
    <text evidence="3">The sequence shown here is derived from an EMBL/GenBank/DDBJ whole genome shotgun (WGS) entry which is preliminary data.</text>
</comment>
<organism evidence="3 4">
    <name type="scientific">Chondromyces apiculatus DSM 436</name>
    <dbReference type="NCBI Taxonomy" id="1192034"/>
    <lineage>
        <taxon>Bacteria</taxon>
        <taxon>Pseudomonadati</taxon>
        <taxon>Myxococcota</taxon>
        <taxon>Polyangia</taxon>
        <taxon>Polyangiales</taxon>
        <taxon>Polyangiaceae</taxon>
        <taxon>Chondromyces</taxon>
    </lineage>
</organism>
<reference evidence="3 4" key="1">
    <citation type="submission" date="2013-05" db="EMBL/GenBank/DDBJ databases">
        <title>Genome assembly of Chondromyces apiculatus DSM 436.</title>
        <authorList>
            <person name="Sharma G."/>
            <person name="Khatri I."/>
            <person name="Kaur C."/>
            <person name="Mayilraj S."/>
            <person name="Subramanian S."/>
        </authorList>
    </citation>
    <scope>NUCLEOTIDE SEQUENCE [LARGE SCALE GENOMIC DNA]</scope>
    <source>
        <strain evidence="3 4">DSM 436</strain>
    </source>
</reference>
<keyword evidence="1" id="KW-0732">Signal</keyword>
<dbReference type="SMART" id="SM00228">
    <property type="entry name" value="PDZ"/>
    <property type="match status" value="1"/>
</dbReference>